<proteinExistence type="inferred from homology"/>
<evidence type="ECO:0000256" key="5">
    <source>
        <dbReference type="ARBA" id="ARBA00023239"/>
    </source>
</evidence>
<dbReference type="SFLD" id="SFLDG01020">
    <property type="entry name" value="Terpene_Cyclase_Like_2"/>
    <property type="match status" value="1"/>
</dbReference>
<dbReference type="GO" id="GO:0008299">
    <property type="term" value="P:isoprenoid biosynthetic process"/>
    <property type="evidence" value="ECO:0007669"/>
    <property type="project" value="UniProtKB-ARBA"/>
</dbReference>
<gene>
    <name evidence="7" type="ORF">JR316_010400</name>
</gene>
<evidence type="ECO:0000256" key="2">
    <source>
        <dbReference type="ARBA" id="ARBA00006333"/>
    </source>
</evidence>
<dbReference type="SUPFAM" id="SSF48576">
    <property type="entry name" value="Terpenoid synthases"/>
    <property type="match status" value="1"/>
</dbReference>
<evidence type="ECO:0000256" key="3">
    <source>
        <dbReference type="ARBA" id="ARBA00022723"/>
    </source>
</evidence>
<name>A0A8H7XS65_PSICU</name>
<dbReference type="InterPro" id="IPR034686">
    <property type="entry name" value="Terpene_cyclase-like_2"/>
</dbReference>
<reference evidence="7" key="1">
    <citation type="submission" date="2021-02" db="EMBL/GenBank/DDBJ databases">
        <title>Psilocybe cubensis genome.</title>
        <authorList>
            <person name="Mckernan K.J."/>
            <person name="Crawford S."/>
            <person name="Trippe A."/>
            <person name="Kane L.T."/>
            <person name="Mclaughlin S."/>
        </authorList>
    </citation>
    <scope>NUCLEOTIDE SEQUENCE [LARGE SCALE GENOMIC DNA]</scope>
    <source>
        <strain evidence="7">MGC-MH-2018</strain>
    </source>
</reference>
<keyword evidence="3 6" id="KW-0479">Metal-binding</keyword>
<sequence length="354" mass="40427">MSTVNVPYTTTQAGSATSITGDLPKYPSQTTHPLTYILPDPLRNWPYERIINPHFERVKAESAAWTKSFEQFSPSVQAAFDEGVFSILRDGCDLMQIYFILDDNTDAVNAEVARLHCNAVMEAVINPETPRPEGEPIIGEITRQFWKRASANSPKAAKERFIKTWIAYVESIYLQANRRDKSYICTIDEYIATRRDNIGTYPTFFFTEMSLGVDIPHHIMEHPIIVRMARDIIDLTTLGNDMYSYKKEVLAGDTGYNAVTVVMHNLRLSVDEAIQWISNLQDDLVADFLTLREDVVNKRSFSTYGAEMDRQIESYIDGLGQWMRGVTDWHFECGRYFGTAEGTEIQRTRKVVIS</sequence>
<dbReference type="GO" id="GO:0010333">
    <property type="term" value="F:terpene synthase activity"/>
    <property type="evidence" value="ECO:0007669"/>
    <property type="project" value="InterPro"/>
</dbReference>
<dbReference type="OrthoDB" id="6486656at2759"/>
<comment type="caution">
    <text evidence="7">The sequence shown here is derived from an EMBL/GenBank/DDBJ whole genome shotgun (WGS) entry which is preliminary data.</text>
</comment>
<evidence type="ECO:0000313" key="7">
    <source>
        <dbReference type="EMBL" id="KAG5164758.1"/>
    </source>
</evidence>
<protein>
    <recommendedName>
        <fullName evidence="6">Terpene synthase</fullName>
        <ecNumber evidence="6">4.2.3.-</ecNumber>
    </recommendedName>
</protein>
<evidence type="ECO:0000256" key="4">
    <source>
        <dbReference type="ARBA" id="ARBA00022842"/>
    </source>
</evidence>
<dbReference type="AlphaFoldDB" id="A0A8H7XS65"/>
<evidence type="ECO:0000256" key="1">
    <source>
        <dbReference type="ARBA" id="ARBA00001946"/>
    </source>
</evidence>
<comment type="cofactor">
    <cofactor evidence="1 6">
        <name>Mg(2+)</name>
        <dbReference type="ChEBI" id="CHEBI:18420"/>
    </cofactor>
</comment>
<dbReference type="SFLD" id="SFLDS00005">
    <property type="entry name" value="Isoprenoid_Synthase_Type_I"/>
    <property type="match status" value="1"/>
</dbReference>
<organism evidence="7">
    <name type="scientific">Psilocybe cubensis</name>
    <name type="common">Psychedelic mushroom</name>
    <name type="synonym">Stropharia cubensis</name>
    <dbReference type="NCBI Taxonomy" id="181762"/>
    <lineage>
        <taxon>Eukaryota</taxon>
        <taxon>Fungi</taxon>
        <taxon>Dikarya</taxon>
        <taxon>Basidiomycota</taxon>
        <taxon>Agaricomycotina</taxon>
        <taxon>Agaricomycetes</taxon>
        <taxon>Agaricomycetidae</taxon>
        <taxon>Agaricales</taxon>
        <taxon>Agaricineae</taxon>
        <taxon>Strophariaceae</taxon>
        <taxon>Psilocybe</taxon>
    </lineage>
</organism>
<dbReference type="Gene3D" id="1.10.600.10">
    <property type="entry name" value="Farnesyl Diphosphate Synthase"/>
    <property type="match status" value="1"/>
</dbReference>
<dbReference type="EC" id="4.2.3.-" evidence="6"/>
<dbReference type="PANTHER" id="PTHR35201">
    <property type="entry name" value="TERPENE SYNTHASE"/>
    <property type="match status" value="1"/>
</dbReference>
<evidence type="ECO:0000256" key="6">
    <source>
        <dbReference type="RuleBase" id="RU366034"/>
    </source>
</evidence>
<dbReference type="EMBL" id="JAFIQS010000011">
    <property type="protein sequence ID" value="KAG5164758.1"/>
    <property type="molecule type" value="Genomic_DNA"/>
</dbReference>
<dbReference type="PANTHER" id="PTHR35201:SF4">
    <property type="entry name" value="BETA-PINACENE SYNTHASE-RELATED"/>
    <property type="match status" value="1"/>
</dbReference>
<dbReference type="GO" id="GO:0046872">
    <property type="term" value="F:metal ion binding"/>
    <property type="evidence" value="ECO:0007669"/>
    <property type="project" value="UniProtKB-KW"/>
</dbReference>
<accession>A0A8H7XS65</accession>
<dbReference type="InterPro" id="IPR008949">
    <property type="entry name" value="Isoprenoid_synthase_dom_sf"/>
</dbReference>
<dbReference type="Pfam" id="PF19086">
    <property type="entry name" value="Terpene_syn_C_2"/>
    <property type="match status" value="1"/>
</dbReference>
<keyword evidence="5 6" id="KW-0456">Lyase</keyword>
<comment type="similarity">
    <text evidence="2 6">Belongs to the terpene synthase family.</text>
</comment>
<keyword evidence="4 6" id="KW-0460">Magnesium</keyword>